<keyword evidence="5" id="KW-0472">Membrane</keyword>
<evidence type="ECO:0000256" key="6">
    <source>
        <dbReference type="ARBA" id="ARBA00023237"/>
    </source>
</evidence>
<evidence type="ECO:0000256" key="8">
    <source>
        <dbReference type="SAM" id="Coils"/>
    </source>
</evidence>
<evidence type="ECO:0000256" key="4">
    <source>
        <dbReference type="ARBA" id="ARBA00022729"/>
    </source>
</evidence>
<dbReference type="EMBL" id="JADKIO010000005">
    <property type="protein sequence ID" value="MBK9795812.1"/>
    <property type="molecule type" value="Genomic_DNA"/>
</dbReference>
<dbReference type="PANTHER" id="PTHR30604">
    <property type="entry name" value="PROTEIN TRANSPORT PROTEIN HOFQ"/>
    <property type="match status" value="1"/>
</dbReference>
<evidence type="ECO:0000256" key="1">
    <source>
        <dbReference type="ARBA" id="ARBA00004442"/>
    </source>
</evidence>
<reference evidence="12" key="1">
    <citation type="submission" date="2020-10" db="EMBL/GenBank/DDBJ databases">
        <title>Connecting structure to function with the recovery of over 1000 high-quality activated sludge metagenome-assembled genomes encoding full-length rRNA genes using long-read sequencing.</title>
        <authorList>
            <person name="Singleton C.M."/>
            <person name="Petriglieri F."/>
            <person name="Kristensen J.M."/>
            <person name="Kirkegaard R.H."/>
            <person name="Michaelsen T.Y."/>
            <person name="Andersen M.H."/>
            <person name="Karst S.M."/>
            <person name="Dueholm M.S."/>
            <person name="Nielsen P.H."/>
            <person name="Albertsen M."/>
        </authorList>
    </citation>
    <scope>NUCLEOTIDE SEQUENCE</scope>
    <source>
        <strain evidence="12">Skiv_18-Q3-R9-52_MAXAC.067</strain>
    </source>
</reference>
<organism evidence="12 13">
    <name type="scientific">Candidatus Geothrix skivensis</name>
    <dbReference type="NCBI Taxonomy" id="2954439"/>
    <lineage>
        <taxon>Bacteria</taxon>
        <taxon>Pseudomonadati</taxon>
        <taxon>Acidobacteriota</taxon>
        <taxon>Holophagae</taxon>
        <taxon>Holophagales</taxon>
        <taxon>Holophagaceae</taxon>
        <taxon>Geothrix</taxon>
    </lineage>
</organism>
<evidence type="ECO:0000313" key="13">
    <source>
        <dbReference type="Proteomes" id="UP000886657"/>
    </source>
</evidence>
<name>A0A9D7XH85_9BACT</name>
<keyword evidence="8" id="KW-0175">Coiled coil</keyword>
<dbReference type="InterPro" id="IPR004845">
    <property type="entry name" value="T2SS_GspD_CS"/>
</dbReference>
<gene>
    <name evidence="12" type="primary">pilQ</name>
    <name evidence="12" type="ORF">IPP58_04850</name>
</gene>
<evidence type="ECO:0000256" key="3">
    <source>
        <dbReference type="ARBA" id="ARBA00022448"/>
    </source>
</evidence>
<feature type="chain" id="PRO_5039457259" evidence="10">
    <location>
        <begin position="27"/>
        <end position="676"/>
    </location>
</feature>
<evidence type="ECO:0000256" key="9">
    <source>
        <dbReference type="SAM" id="MobiDB-lite"/>
    </source>
</evidence>
<dbReference type="NCBIfam" id="TIGR02515">
    <property type="entry name" value="IV_pilus_PilQ"/>
    <property type="match status" value="1"/>
</dbReference>
<accession>A0A9D7XH85</accession>
<dbReference type="AlphaFoldDB" id="A0A9D7XH85"/>
<feature type="region of interest" description="Disordered" evidence="9">
    <location>
        <begin position="440"/>
        <end position="460"/>
    </location>
</feature>
<dbReference type="PANTHER" id="PTHR30604:SF1">
    <property type="entry name" value="DNA UTILIZATION PROTEIN HOFQ"/>
    <property type="match status" value="1"/>
</dbReference>
<keyword evidence="4 10" id="KW-0732">Signal</keyword>
<sequence>MNARLSSLLVAGGVVLAGIHTGSLHASPASEKVQKATLVSTSMEAAGPGVKVFLHVPGMTTQPRVQVMSDPHRVVVDLPGVDRGLAVTRKELSLLAHPLILKTRLAQFAAEPKPVTRLVLEVLPGTQVVVASHADGIQLLLTPGEGRVQARLEAASPTQMLPSGPSIEIATRPVAAPSVAPAETVPMMAKAVKPLSVLPAVGSSFQSLPQLAVATAMPVASPDVVQAPEPEKPQVQAQNRTVGRTLGEGQTRYSGSKITIDLQNTEIRDFLRILADTGKLNLVMDPDVQGNFGFKFTDTPWDQVLDVVLKNAGLGKEIQNGVLRVAKVDKLQKEEEERKRLEETKALAGQLQTITRPLSYAKVSDVQKILKDMLTKRGSAILDDRTNTLIITDLPRNLTVIDDLLQTLDVQIQQVQIEARVVEANKNWQREFGVKWPQQNSGTAAITSGGGTSTTTPWVGSSSPFWNGATGFVRPASGQQVATAWGANNGIANPAGELWLSFLSNRFSINAVLQAMESEGTLKIVSSPKVVTQNNKKATILSGSKIPYPTQQGGAQGGAITVAFIDANLQLDVTPQITSEGTIIMDLKVEKAEADFTRTVNGTPTITRKSIETQVLVRDGGTAVLGGVYVTNSTIGSTGVPFLSKIPLLGFLFRNNTKQEQNAELLIFITPRILRQ</sequence>
<keyword evidence="6" id="KW-0998">Cell outer membrane</keyword>
<feature type="signal peptide" evidence="10">
    <location>
        <begin position="1"/>
        <end position="26"/>
    </location>
</feature>
<comment type="similarity">
    <text evidence="2">Belongs to the bacterial secretin family. PilQ subfamily.</text>
</comment>
<dbReference type="Gene3D" id="3.30.1370.120">
    <property type="match status" value="1"/>
</dbReference>
<proteinExistence type="inferred from homology"/>
<evidence type="ECO:0000313" key="12">
    <source>
        <dbReference type="EMBL" id="MBK9795812.1"/>
    </source>
</evidence>
<dbReference type="InterPro" id="IPR011662">
    <property type="entry name" value="Secretin/TonB_short_N"/>
</dbReference>
<dbReference type="PRINTS" id="PR00811">
    <property type="entry name" value="BCTERIALGSPD"/>
</dbReference>
<feature type="domain" description="Secretin/TonB short N-terminal" evidence="11">
    <location>
        <begin position="280"/>
        <end position="328"/>
    </location>
</feature>
<dbReference type="Pfam" id="PF00263">
    <property type="entry name" value="Secretin"/>
    <property type="match status" value="1"/>
</dbReference>
<evidence type="ECO:0000256" key="10">
    <source>
        <dbReference type="SAM" id="SignalP"/>
    </source>
</evidence>
<evidence type="ECO:0000256" key="5">
    <source>
        <dbReference type="ARBA" id="ARBA00023136"/>
    </source>
</evidence>
<dbReference type="Gene3D" id="2.60.40.3500">
    <property type="match status" value="1"/>
</dbReference>
<evidence type="ECO:0000256" key="2">
    <source>
        <dbReference type="ARBA" id="ARBA00006304"/>
    </source>
</evidence>
<dbReference type="InterPro" id="IPR013355">
    <property type="entry name" value="Pilus_4_PilQ"/>
</dbReference>
<dbReference type="SMART" id="SM00965">
    <property type="entry name" value="STN"/>
    <property type="match status" value="1"/>
</dbReference>
<dbReference type="InterPro" id="IPR038591">
    <property type="entry name" value="NolW-like_sf"/>
</dbReference>
<dbReference type="InterPro" id="IPR051808">
    <property type="entry name" value="Type_IV_pilus_biogenesis"/>
</dbReference>
<evidence type="ECO:0000259" key="11">
    <source>
        <dbReference type="SMART" id="SM00965"/>
    </source>
</evidence>
<dbReference type="Pfam" id="PF03958">
    <property type="entry name" value="Secretin_N"/>
    <property type="match status" value="1"/>
</dbReference>
<comment type="caution">
    <text evidence="12">The sequence shown here is derived from an EMBL/GenBank/DDBJ whole genome shotgun (WGS) entry which is preliminary data.</text>
</comment>
<evidence type="ECO:0000256" key="7">
    <source>
        <dbReference type="RuleBase" id="RU004004"/>
    </source>
</evidence>
<protein>
    <submittedName>
        <fullName evidence="12">Type IV pilus secretin PilQ</fullName>
    </submittedName>
</protein>
<dbReference type="PROSITE" id="PS00875">
    <property type="entry name" value="T2SP_D"/>
    <property type="match status" value="1"/>
</dbReference>
<dbReference type="GO" id="GO:0009306">
    <property type="term" value="P:protein secretion"/>
    <property type="evidence" value="ECO:0007669"/>
    <property type="project" value="InterPro"/>
</dbReference>
<dbReference type="InterPro" id="IPR004846">
    <property type="entry name" value="T2SS/T3SS_dom"/>
</dbReference>
<comment type="subcellular location">
    <subcellularLocation>
        <location evidence="1 7">Cell outer membrane</location>
    </subcellularLocation>
</comment>
<keyword evidence="3 7" id="KW-0813">Transport</keyword>
<dbReference type="InterPro" id="IPR005644">
    <property type="entry name" value="NolW-like"/>
</dbReference>
<dbReference type="InterPro" id="IPR001775">
    <property type="entry name" value="GspD/PilQ"/>
</dbReference>
<feature type="compositionally biased region" description="Low complexity" evidence="9">
    <location>
        <begin position="441"/>
        <end position="460"/>
    </location>
</feature>
<dbReference type="Proteomes" id="UP000886657">
    <property type="component" value="Unassembled WGS sequence"/>
</dbReference>
<feature type="coiled-coil region" evidence="8">
    <location>
        <begin position="324"/>
        <end position="351"/>
    </location>
</feature>
<dbReference type="Gene3D" id="3.30.1370.130">
    <property type="match status" value="1"/>
</dbReference>
<dbReference type="GO" id="GO:0009279">
    <property type="term" value="C:cell outer membrane"/>
    <property type="evidence" value="ECO:0007669"/>
    <property type="project" value="UniProtKB-SubCell"/>
</dbReference>